<reference evidence="1 2" key="1">
    <citation type="submission" date="2024-07" db="EMBL/GenBank/DDBJ databases">
        <title>Section-level genome sequencing and comparative genomics of Aspergillus sections Usti and Cavernicolus.</title>
        <authorList>
            <consortium name="Lawrence Berkeley National Laboratory"/>
            <person name="Nybo J.L."/>
            <person name="Vesth T.C."/>
            <person name="Theobald S."/>
            <person name="Frisvad J.C."/>
            <person name="Larsen T.O."/>
            <person name="Kjaerboelling I."/>
            <person name="Rothschild-Mancinelli K."/>
            <person name="Lyhne E.K."/>
            <person name="Kogle M.E."/>
            <person name="Barry K."/>
            <person name="Clum A."/>
            <person name="Na H."/>
            <person name="Ledsgaard L."/>
            <person name="Lin J."/>
            <person name="Lipzen A."/>
            <person name="Kuo A."/>
            <person name="Riley R."/>
            <person name="Mondo S."/>
            <person name="Labutti K."/>
            <person name="Haridas S."/>
            <person name="Pangalinan J."/>
            <person name="Salamov A.A."/>
            <person name="Simmons B.A."/>
            <person name="Magnuson J.K."/>
            <person name="Chen J."/>
            <person name="Drula E."/>
            <person name="Henrissat B."/>
            <person name="Wiebenga A."/>
            <person name="Lubbers R.J."/>
            <person name="Gomes A.C."/>
            <person name="Makela M.R."/>
            <person name="Stajich J."/>
            <person name="Grigoriev I.V."/>
            <person name="Mortensen U.H."/>
            <person name="De Vries R.P."/>
            <person name="Baker S.E."/>
            <person name="Andersen M.R."/>
        </authorList>
    </citation>
    <scope>NUCLEOTIDE SEQUENCE [LARGE SCALE GENOMIC DNA]</scope>
    <source>
        <strain evidence="1 2">CBS 209.92</strain>
    </source>
</reference>
<evidence type="ECO:0000313" key="1">
    <source>
        <dbReference type="EMBL" id="KAL2798988.1"/>
    </source>
</evidence>
<gene>
    <name evidence="1" type="ORF">BJX66DRAFT_333662</name>
</gene>
<dbReference type="EMBL" id="JBFTWV010000010">
    <property type="protein sequence ID" value="KAL2798988.1"/>
    <property type="molecule type" value="Genomic_DNA"/>
</dbReference>
<dbReference type="Gene3D" id="1.25.40.10">
    <property type="entry name" value="Tetratricopeptide repeat domain"/>
    <property type="match status" value="2"/>
</dbReference>
<dbReference type="Proteomes" id="UP001610563">
    <property type="component" value="Unassembled WGS sequence"/>
</dbReference>
<name>A0ABR4GIZ9_9EURO</name>
<comment type="caution">
    <text evidence="1">The sequence shown here is derived from an EMBL/GenBank/DDBJ whole genome shotgun (WGS) entry which is preliminary data.</text>
</comment>
<accession>A0ABR4GIZ9</accession>
<dbReference type="Pfam" id="PF13374">
    <property type="entry name" value="TPR_10"/>
    <property type="match status" value="1"/>
</dbReference>
<dbReference type="InterPro" id="IPR053137">
    <property type="entry name" value="NLR-like"/>
</dbReference>
<evidence type="ECO:0000313" key="2">
    <source>
        <dbReference type="Proteomes" id="UP001610563"/>
    </source>
</evidence>
<keyword evidence="2" id="KW-1185">Reference proteome</keyword>
<protein>
    <submittedName>
        <fullName evidence="1">Uncharacterized protein</fullName>
    </submittedName>
</protein>
<organism evidence="1 2">
    <name type="scientific">Aspergillus keveii</name>
    <dbReference type="NCBI Taxonomy" id="714993"/>
    <lineage>
        <taxon>Eukaryota</taxon>
        <taxon>Fungi</taxon>
        <taxon>Dikarya</taxon>
        <taxon>Ascomycota</taxon>
        <taxon>Pezizomycotina</taxon>
        <taxon>Eurotiomycetes</taxon>
        <taxon>Eurotiomycetidae</taxon>
        <taxon>Eurotiales</taxon>
        <taxon>Aspergillaceae</taxon>
        <taxon>Aspergillus</taxon>
        <taxon>Aspergillus subgen. Nidulantes</taxon>
    </lineage>
</organism>
<sequence>MSILAGIGKYLTGQERFGEAEEPLLEIYNWHKEHDGPAHQDTFSSAFELGYCRFRAGHYAEAEAPLQECFEGRKEGLGRSDKDTLRAADTFARCLGRLGRWADEASITEFIQEVETELHGPTSSQAPVMLKISRNGAALFQECHEGFQVRYGNYNRETRYALAGLADCKKGAEAAQLWKRVIAGHTTLSGFKHRDTLVAIFYLAHTYLRNEDWINARRLLKDYSDAYDAYHKLYNPLRERNGPLYDYTIRILDWVATCLRMQAYTMESESQSQAKKRREKHNEARKLYKQVYKGRRETLGLRHKDTEELRNRLRLYEETCDDMSDWSDSRSYGTTFWAVDPAANNSNSERLFSY</sequence>
<dbReference type="PANTHER" id="PTHR46082:SF6">
    <property type="entry name" value="AAA+ ATPASE DOMAIN-CONTAINING PROTEIN-RELATED"/>
    <property type="match status" value="1"/>
</dbReference>
<dbReference type="PANTHER" id="PTHR46082">
    <property type="entry name" value="ATP/GTP-BINDING PROTEIN-RELATED"/>
    <property type="match status" value="1"/>
</dbReference>
<dbReference type="InterPro" id="IPR011990">
    <property type="entry name" value="TPR-like_helical_dom_sf"/>
</dbReference>
<dbReference type="SUPFAM" id="SSF48452">
    <property type="entry name" value="TPR-like"/>
    <property type="match status" value="1"/>
</dbReference>
<proteinExistence type="predicted"/>